<evidence type="ECO:0000313" key="2">
    <source>
        <dbReference type="EMBL" id="CCF39919.1"/>
    </source>
</evidence>
<organism evidence="2 3">
    <name type="scientific">Colletotrichum higginsianum (strain IMI 349063)</name>
    <name type="common">Crucifer anthracnose fungus</name>
    <dbReference type="NCBI Taxonomy" id="759273"/>
    <lineage>
        <taxon>Eukaryota</taxon>
        <taxon>Fungi</taxon>
        <taxon>Dikarya</taxon>
        <taxon>Ascomycota</taxon>
        <taxon>Pezizomycotina</taxon>
        <taxon>Sordariomycetes</taxon>
        <taxon>Hypocreomycetidae</taxon>
        <taxon>Glomerellales</taxon>
        <taxon>Glomerellaceae</taxon>
        <taxon>Colletotrichum</taxon>
        <taxon>Colletotrichum destructivum species complex</taxon>
    </lineage>
</organism>
<feature type="non-terminal residue" evidence="2">
    <location>
        <position position="1"/>
    </location>
</feature>
<dbReference type="eggNOG" id="ENOG502T85G">
    <property type="taxonomic scope" value="Eukaryota"/>
</dbReference>
<dbReference type="InterPro" id="IPR038718">
    <property type="entry name" value="SNF2-like_sf"/>
</dbReference>
<accession>H1VI66</accession>
<proteinExistence type="predicted"/>
<reference evidence="3" key="1">
    <citation type="journal article" date="2012" name="Nat. Genet.">
        <title>Lifestyle transitions in plant pathogenic Colletotrichum fungi deciphered by genome and transcriptome analyses.</title>
        <authorList>
            <person name="O'Connell R.J."/>
            <person name="Thon M.R."/>
            <person name="Hacquard S."/>
            <person name="Amyotte S.G."/>
            <person name="Kleemann J."/>
            <person name="Torres M.F."/>
            <person name="Damm U."/>
            <person name="Buiate E.A."/>
            <person name="Epstein L."/>
            <person name="Alkan N."/>
            <person name="Altmueller J."/>
            <person name="Alvarado-Balderrama L."/>
            <person name="Bauser C.A."/>
            <person name="Becker C."/>
            <person name="Birren B.W."/>
            <person name="Chen Z."/>
            <person name="Choi J."/>
            <person name="Crouch J.A."/>
            <person name="Duvick J.P."/>
            <person name="Farman M.A."/>
            <person name="Gan P."/>
            <person name="Heiman D."/>
            <person name="Henrissat B."/>
            <person name="Howard R.J."/>
            <person name="Kabbage M."/>
            <person name="Koch C."/>
            <person name="Kracher B."/>
            <person name="Kubo Y."/>
            <person name="Law A.D."/>
            <person name="Lebrun M.-H."/>
            <person name="Lee Y.-H."/>
            <person name="Miyara I."/>
            <person name="Moore N."/>
            <person name="Neumann U."/>
            <person name="Nordstroem K."/>
            <person name="Panaccione D.G."/>
            <person name="Panstruga R."/>
            <person name="Place M."/>
            <person name="Proctor R.H."/>
            <person name="Prusky D."/>
            <person name="Rech G."/>
            <person name="Reinhardt R."/>
            <person name="Rollins J.A."/>
            <person name="Rounsley S."/>
            <person name="Schardl C.L."/>
            <person name="Schwartz D.C."/>
            <person name="Shenoy N."/>
            <person name="Shirasu K."/>
            <person name="Sikhakolli U.R."/>
            <person name="Stueber K."/>
            <person name="Sukno S.A."/>
            <person name="Sweigard J.A."/>
            <person name="Takano Y."/>
            <person name="Takahara H."/>
            <person name="Trail F."/>
            <person name="van der Does H.C."/>
            <person name="Voll L.M."/>
            <person name="Will I."/>
            <person name="Young S."/>
            <person name="Zeng Q."/>
            <person name="Zhang J."/>
            <person name="Zhou S."/>
            <person name="Dickman M.B."/>
            <person name="Schulze-Lefert P."/>
            <person name="Ver Loren van Themaat E."/>
            <person name="Ma L.-J."/>
            <person name="Vaillancourt L.J."/>
        </authorList>
    </citation>
    <scope>NUCLEOTIDE SEQUENCE [LARGE SCALE GENOMIC DNA]</scope>
    <source>
        <strain evidence="3">IMI 349063</strain>
    </source>
</reference>
<gene>
    <name evidence="2" type="ORF">CH063_10627</name>
</gene>
<keyword evidence="1" id="KW-0732">Signal</keyword>
<protein>
    <submittedName>
        <fullName evidence="2">Uncharacterized protein</fullName>
    </submittedName>
</protein>
<evidence type="ECO:0000313" key="3">
    <source>
        <dbReference type="Proteomes" id="UP000007174"/>
    </source>
</evidence>
<dbReference type="AlphaFoldDB" id="H1VI66"/>
<dbReference type="STRING" id="759273.H1VI66"/>
<sequence length="74" mass="8060">EMGLGKTLSILSLICWSIDSINNDKAKDNNEQSSSTLIVTPKSGTYTQTKSESPSTMALVDRSWGRTFETTISS</sequence>
<dbReference type="Gene3D" id="3.40.50.10810">
    <property type="entry name" value="Tandem AAA-ATPase domain"/>
    <property type="match status" value="1"/>
</dbReference>
<feature type="signal peptide" evidence="1">
    <location>
        <begin position="1"/>
        <end position="20"/>
    </location>
</feature>
<dbReference type="Proteomes" id="UP000007174">
    <property type="component" value="Unassembled WGS sequence"/>
</dbReference>
<dbReference type="EMBL" id="CACQ02003775">
    <property type="protein sequence ID" value="CCF39919.1"/>
    <property type="molecule type" value="Genomic_DNA"/>
</dbReference>
<evidence type="ECO:0000256" key="1">
    <source>
        <dbReference type="SAM" id="SignalP"/>
    </source>
</evidence>
<feature type="chain" id="PRO_5003555336" evidence="1">
    <location>
        <begin position="21"/>
        <end position="74"/>
    </location>
</feature>
<name>H1VI66_COLHI</name>
<dbReference type="HOGENOM" id="CLU_2694443_0_0_1"/>